<sequence>MAADQWKRDYRFHRTNQLARRWLVKVYSPSGVGGRELSQFEVLRRRRTAHTTEHASNKAQFIISQPVVKARGKKNKTCSSKCHRSLLVLLVGISIVSILESCFYNTHFVPSDQFESFSSSSSLQSSV</sequence>
<keyword evidence="1" id="KW-0812">Transmembrane</keyword>
<protein>
    <submittedName>
        <fullName evidence="2">Uncharacterized protein</fullName>
    </submittedName>
</protein>
<dbReference type="AlphaFoldDB" id="A0A0V0XNX1"/>
<accession>A0A0V0XNX1</accession>
<comment type="caution">
    <text evidence="2">The sequence shown here is derived from an EMBL/GenBank/DDBJ whole genome shotgun (WGS) entry which is preliminary data.</text>
</comment>
<organism evidence="2 3">
    <name type="scientific">Trichinella pseudospiralis</name>
    <name type="common">Parasitic roundworm</name>
    <dbReference type="NCBI Taxonomy" id="6337"/>
    <lineage>
        <taxon>Eukaryota</taxon>
        <taxon>Metazoa</taxon>
        <taxon>Ecdysozoa</taxon>
        <taxon>Nematoda</taxon>
        <taxon>Enoplea</taxon>
        <taxon>Dorylaimia</taxon>
        <taxon>Trichinellida</taxon>
        <taxon>Trichinellidae</taxon>
        <taxon>Trichinella</taxon>
    </lineage>
</organism>
<feature type="transmembrane region" description="Helical" evidence="1">
    <location>
        <begin position="86"/>
        <end position="106"/>
    </location>
</feature>
<dbReference type="EMBL" id="JYDU01000189">
    <property type="protein sequence ID" value="KRX89686.1"/>
    <property type="molecule type" value="Genomic_DNA"/>
</dbReference>
<proteinExistence type="predicted"/>
<evidence type="ECO:0000313" key="3">
    <source>
        <dbReference type="Proteomes" id="UP000054815"/>
    </source>
</evidence>
<evidence type="ECO:0000313" key="2">
    <source>
        <dbReference type="EMBL" id="KRX89686.1"/>
    </source>
</evidence>
<name>A0A0V0XNX1_TRIPS</name>
<dbReference type="Proteomes" id="UP000054815">
    <property type="component" value="Unassembled WGS sequence"/>
</dbReference>
<reference evidence="2 3" key="1">
    <citation type="submission" date="2015-01" db="EMBL/GenBank/DDBJ databases">
        <title>Evolution of Trichinella species and genotypes.</title>
        <authorList>
            <person name="Korhonen P.K."/>
            <person name="Edoardo P."/>
            <person name="Giuseppe L.R."/>
            <person name="Gasser R.B."/>
        </authorList>
    </citation>
    <scope>NUCLEOTIDE SEQUENCE [LARGE SCALE GENOMIC DNA]</scope>
    <source>
        <strain evidence="2">ISS141</strain>
    </source>
</reference>
<gene>
    <name evidence="2" type="ORF">T4E_6969</name>
</gene>
<keyword evidence="1" id="KW-1133">Transmembrane helix</keyword>
<evidence type="ECO:0000256" key="1">
    <source>
        <dbReference type="SAM" id="Phobius"/>
    </source>
</evidence>
<keyword evidence="1" id="KW-0472">Membrane</keyword>